<gene>
    <name evidence="1" type="ORF">LCGC14_1305780</name>
</gene>
<reference evidence="1" key="1">
    <citation type="journal article" date="2015" name="Nature">
        <title>Complex archaea that bridge the gap between prokaryotes and eukaryotes.</title>
        <authorList>
            <person name="Spang A."/>
            <person name="Saw J.H."/>
            <person name="Jorgensen S.L."/>
            <person name="Zaremba-Niedzwiedzka K."/>
            <person name="Martijn J."/>
            <person name="Lind A.E."/>
            <person name="van Eijk R."/>
            <person name="Schleper C."/>
            <person name="Guy L."/>
            <person name="Ettema T.J."/>
        </authorList>
    </citation>
    <scope>NUCLEOTIDE SEQUENCE</scope>
</reference>
<proteinExistence type="predicted"/>
<sequence length="66" mass="8152">MRHFRFRLKDKVIRGMTRNQYYAASHWARYCGWLMESRINWGVFDKHFQNTALYGCSKIRYLDMLL</sequence>
<evidence type="ECO:0000313" key="1">
    <source>
        <dbReference type="EMBL" id="KKM83800.1"/>
    </source>
</evidence>
<comment type="caution">
    <text evidence="1">The sequence shown here is derived from an EMBL/GenBank/DDBJ whole genome shotgun (WGS) entry which is preliminary data.</text>
</comment>
<dbReference type="AlphaFoldDB" id="A0A0F9N531"/>
<organism evidence="1">
    <name type="scientific">marine sediment metagenome</name>
    <dbReference type="NCBI Taxonomy" id="412755"/>
    <lineage>
        <taxon>unclassified sequences</taxon>
        <taxon>metagenomes</taxon>
        <taxon>ecological metagenomes</taxon>
    </lineage>
</organism>
<accession>A0A0F9N531</accession>
<protein>
    <submittedName>
        <fullName evidence="1">Uncharacterized protein</fullName>
    </submittedName>
</protein>
<dbReference type="EMBL" id="LAZR01007662">
    <property type="protein sequence ID" value="KKM83800.1"/>
    <property type="molecule type" value="Genomic_DNA"/>
</dbReference>
<name>A0A0F9N531_9ZZZZ</name>